<accession>A0A0B6YSE9</accession>
<name>A0A0B6YSE9_9EUPU</name>
<gene>
    <name evidence="1" type="primary">ORF35471</name>
</gene>
<feature type="non-terminal residue" evidence="1">
    <location>
        <position position="75"/>
    </location>
</feature>
<reference evidence="1" key="1">
    <citation type="submission" date="2014-12" db="EMBL/GenBank/DDBJ databases">
        <title>Insight into the proteome of Arion vulgaris.</title>
        <authorList>
            <person name="Aradska J."/>
            <person name="Bulat T."/>
            <person name="Smidak R."/>
            <person name="Sarate P."/>
            <person name="Gangsoo J."/>
            <person name="Sialana F."/>
            <person name="Bilban M."/>
            <person name="Lubec G."/>
        </authorList>
    </citation>
    <scope>NUCLEOTIDE SEQUENCE</scope>
    <source>
        <tissue evidence="1">Skin</tissue>
    </source>
</reference>
<feature type="non-terminal residue" evidence="1">
    <location>
        <position position="1"/>
    </location>
</feature>
<dbReference type="EMBL" id="HACG01012324">
    <property type="protein sequence ID" value="CEK59189.1"/>
    <property type="molecule type" value="Transcribed_RNA"/>
</dbReference>
<proteinExistence type="predicted"/>
<protein>
    <submittedName>
        <fullName evidence="1">Uncharacterized protein</fullName>
    </submittedName>
</protein>
<organism evidence="1">
    <name type="scientific">Arion vulgaris</name>
    <dbReference type="NCBI Taxonomy" id="1028688"/>
    <lineage>
        <taxon>Eukaryota</taxon>
        <taxon>Metazoa</taxon>
        <taxon>Spiralia</taxon>
        <taxon>Lophotrochozoa</taxon>
        <taxon>Mollusca</taxon>
        <taxon>Gastropoda</taxon>
        <taxon>Heterobranchia</taxon>
        <taxon>Euthyneura</taxon>
        <taxon>Panpulmonata</taxon>
        <taxon>Eupulmonata</taxon>
        <taxon>Stylommatophora</taxon>
        <taxon>Helicina</taxon>
        <taxon>Arionoidea</taxon>
        <taxon>Arionidae</taxon>
        <taxon>Arion</taxon>
    </lineage>
</organism>
<dbReference type="AlphaFoldDB" id="A0A0B6YSE9"/>
<sequence length="75" mass="8306">QSRCEEQNIKTSHKCVALQIIASAIWQKLQLFSTNTDKLGTIFSSEVRGHISTVAETLFHILVHGKGPNTPRFAA</sequence>
<evidence type="ECO:0000313" key="1">
    <source>
        <dbReference type="EMBL" id="CEK59189.1"/>
    </source>
</evidence>